<feature type="compositionally biased region" description="Low complexity" evidence="1">
    <location>
        <begin position="545"/>
        <end position="555"/>
    </location>
</feature>
<organism evidence="4 5">
    <name type="scientific">Lentzea albidocapillata subsp. violacea</name>
    <dbReference type="NCBI Taxonomy" id="128104"/>
    <lineage>
        <taxon>Bacteria</taxon>
        <taxon>Bacillati</taxon>
        <taxon>Actinomycetota</taxon>
        <taxon>Actinomycetes</taxon>
        <taxon>Pseudonocardiales</taxon>
        <taxon>Pseudonocardiaceae</taxon>
        <taxon>Lentzea</taxon>
    </lineage>
</organism>
<dbReference type="Proteomes" id="UP000199682">
    <property type="component" value="Unassembled WGS sequence"/>
</dbReference>
<feature type="transmembrane region" description="Helical" evidence="2">
    <location>
        <begin position="145"/>
        <end position="161"/>
    </location>
</feature>
<dbReference type="PANTHER" id="PTHR42736">
    <property type="entry name" value="PROTEIN-GLUTAMINE GAMMA-GLUTAMYLTRANSFERASE"/>
    <property type="match status" value="1"/>
</dbReference>
<proteinExistence type="predicted"/>
<sequence length="698" mass="73329">MERGAHVKDRLLVAFVVLAAAVAGLCFAPVFGVGALLPVIAVVAVVTGGAALLCGSIVAWRPLVVTLAGLLAVVEVLLFPTTVAGLPSGTTLAQLAAGVTDSWQFTLQSTWPARPDAQLMLFVPLLVLPACVFGLEVLLRLKKPVLALVPSLLVVVLSQLFGALTGLAAVVAALSYVAVAAGLFVVSRPADEHQSVQAFLPAPLVVTAVVVVIGLLVPMPGPAYSLKQDQLVPVSARMTSPLDDVAYRRAHPDAPVFSVRPACDECVPDRWPIVVLDTYDGVTWAAGSRYRRLGTELPPPALDVPVTRRDAVISLRETGTRWLPSQPWPAAVSGADPLVEETEGSLLAPSPLSTDVGYRLSWWAPEVDGSLDGFATDPALGGLNGVGTPPPGVAELATGAVKGVRSSFTSALQLERFLREHYRRVDGAGGQSWPQLRRFLLDTKEGTSEQFAAAYVVLARMLGIPARLVVGYRTPERKSGGEYVVYNDDALVWPEVAVNGVGWVPLDPAGAATRGAGKDNGLTAATQDAREKLPVDPQDPPVAPGPAQQAAPEGQRSPFPFGATLIPVAVLLFGWLAGVPAAKWVRARGRRRGPGSAAVHGAWLEARDRLREHRVPLTVGMTPMEVAAAAAVAGLPATAAGMRTLASTVDFAMWSGATPGAQVRDDAWAAVRAIRRGLRTRGLAARLRAAVDPRTLRS</sequence>
<feature type="transmembrane region" description="Helical" evidence="2">
    <location>
        <begin position="198"/>
        <end position="219"/>
    </location>
</feature>
<feature type="transmembrane region" description="Helical" evidence="2">
    <location>
        <begin position="119"/>
        <end position="138"/>
    </location>
</feature>
<feature type="transmembrane region" description="Helical" evidence="2">
    <location>
        <begin position="67"/>
        <end position="86"/>
    </location>
</feature>
<dbReference type="PANTHER" id="PTHR42736:SF1">
    <property type="entry name" value="PROTEIN-GLUTAMINE GAMMA-GLUTAMYLTRANSFERASE"/>
    <property type="match status" value="1"/>
</dbReference>
<dbReference type="SUPFAM" id="SSF54001">
    <property type="entry name" value="Cysteine proteinases"/>
    <property type="match status" value="1"/>
</dbReference>
<dbReference type="InterPro" id="IPR052901">
    <property type="entry name" value="Bact_TGase-like"/>
</dbReference>
<evidence type="ECO:0000259" key="3">
    <source>
        <dbReference type="SMART" id="SM00460"/>
    </source>
</evidence>
<feature type="domain" description="Transglutaminase-like" evidence="3">
    <location>
        <begin position="440"/>
        <end position="510"/>
    </location>
</feature>
<feature type="region of interest" description="Disordered" evidence="1">
    <location>
        <begin position="532"/>
        <end position="556"/>
    </location>
</feature>
<reference evidence="5" key="1">
    <citation type="submission" date="2016-10" db="EMBL/GenBank/DDBJ databases">
        <authorList>
            <person name="Varghese N."/>
            <person name="Submissions S."/>
        </authorList>
    </citation>
    <scope>NUCLEOTIDE SEQUENCE [LARGE SCALE GENOMIC DNA]</scope>
    <source>
        <strain evidence="5">DSM 44796</strain>
    </source>
</reference>
<dbReference type="Pfam" id="PF13559">
    <property type="entry name" value="DUF4129"/>
    <property type="match status" value="1"/>
</dbReference>
<feature type="transmembrane region" description="Helical" evidence="2">
    <location>
        <begin position="37"/>
        <end position="60"/>
    </location>
</feature>
<dbReference type="InterPro" id="IPR025403">
    <property type="entry name" value="TgpA-like_C"/>
</dbReference>
<evidence type="ECO:0000256" key="2">
    <source>
        <dbReference type="SAM" id="Phobius"/>
    </source>
</evidence>
<name>A0A1G8YEN1_9PSEU</name>
<dbReference type="InterPro" id="IPR038765">
    <property type="entry name" value="Papain-like_cys_pep_sf"/>
</dbReference>
<dbReference type="InterPro" id="IPR021878">
    <property type="entry name" value="TgpA_N"/>
</dbReference>
<evidence type="ECO:0000313" key="4">
    <source>
        <dbReference type="EMBL" id="SDK01379.1"/>
    </source>
</evidence>
<dbReference type="InterPro" id="IPR002931">
    <property type="entry name" value="Transglutaminase-like"/>
</dbReference>
<feature type="transmembrane region" description="Helical" evidence="2">
    <location>
        <begin position="167"/>
        <end position="186"/>
    </location>
</feature>
<gene>
    <name evidence="4" type="ORF">SAMN04488074_10429</name>
</gene>
<dbReference type="AlphaFoldDB" id="A0A1G8YEN1"/>
<accession>A0A1G8YEN1</accession>
<keyword evidence="2" id="KW-1133">Transmembrane helix</keyword>
<evidence type="ECO:0000313" key="5">
    <source>
        <dbReference type="Proteomes" id="UP000199682"/>
    </source>
</evidence>
<dbReference type="SMART" id="SM00460">
    <property type="entry name" value="TGc"/>
    <property type="match status" value="1"/>
</dbReference>
<dbReference type="Pfam" id="PF01841">
    <property type="entry name" value="Transglut_core"/>
    <property type="match status" value="1"/>
</dbReference>
<feature type="transmembrane region" description="Helical" evidence="2">
    <location>
        <begin position="12"/>
        <end position="31"/>
    </location>
</feature>
<keyword evidence="2" id="KW-0812">Transmembrane</keyword>
<dbReference type="Gene3D" id="3.10.620.30">
    <property type="match status" value="1"/>
</dbReference>
<dbReference type="Pfam" id="PF11992">
    <property type="entry name" value="TgpA_N"/>
    <property type="match status" value="1"/>
</dbReference>
<protein>
    <recommendedName>
        <fullName evidence="3">Transglutaminase-like domain-containing protein</fullName>
    </recommendedName>
</protein>
<keyword evidence="2" id="KW-0472">Membrane</keyword>
<dbReference type="EMBL" id="FNET01000004">
    <property type="protein sequence ID" value="SDK01379.1"/>
    <property type="molecule type" value="Genomic_DNA"/>
</dbReference>
<feature type="transmembrane region" description="Helical" evidence="2">
    <location>
        <begin position="559"/>
        <end position="582"/>
    </location>
</feature>
<evidence type="ECO:0000256" key="1">
    <source>
        <dbReference type="SAM" id="MobiDB-lite"/>
    </source>
</evidence>